<feature type="coiled-coil region" evidence="1">
    <location>
        <begin position="255"/>
        <end position="318"/>
    </location>
</feature>
<feature type="region of interest" description="Disordered" evidence="2">
    <location>
        <begin position="319"/>
        <end position="399"/>
    </location>
</feature>
<organism evidence="4 5">
    <name type="scientific">Deinococcus yavapaiensis KR-236</name>
    <dbReference type="NCBI Taxonomy" id="694435"/>
    <lineage>
        <taxon>Bacteria</taxon>
        <taxon>Thermotogati</taxon>
        <taxon>Deinococcota</taxon>
        <taxon>Deinococci</taxon>
        <taxon>Deinococcales</taxon>
        <taxon>Deinococcaceae</taxon>
        <taxon>Deinococcus</taxon>
    </lineage>
</organism>
<dbReference type="Gene3D" id="3.30.70.1430">
    <property type="entry name" value="Multidrug efflux transporter AcrB pore domain"/>
    <property type="match status" value="2"/>
</dbReference>
<dbReference type="PANTHER" id="PTHR32063">
    <property type="match status" value="1"/>
</dbReference>
<feature type="transmembrane region" description="Helical" evidence="3">
    <location>
        <begin position="597"/>
        <end position="617"/>
    </location>
</feature>
<dbReference type="InterPro" id="IPR001036">
    <property type="entry name" value="Acrflvin-R"/>
</dbReference>
<dbReference type="OrthoDB" id="9757876at2"/>
<dbReference type="RefSeq" id="WP_110885143.1">
    <property type="nucleotide sequence ID" value="NZ_QJSX01000001.1"/>
</dbReference>
<dbReference type="SUPFAM" id="SSF82866">
    <property type="entry name" value="Multidrug efflux transporter AcrB transmembrane domain"/>
    <property type="match status" value="2"/>
</dbReference>
<protein>
    <submittedName>
        <fullName evidence="4">HAE1 family hydrophobic/amphiphilic exporter-1</fullName>
    </submittedName>
</protein>
<keyword evidence="5" id="KW-1185">Reference proteome</keyword>
<feature type="transmembrane region" description="Helical" evidence="3">
    <location>
        <begin position="1140"/>
        <end position="1166"/>
    </location>
</feature>
<reference evidence="4 5" key="1">
    <citation type="submission" date="2018-06" db="EMBL/GenBank/DDBJ databases">
        <title>Genomic Encyclopedia of Type Strains, Phase IV (KMG-IV): sequencing the most valuable type-strain genomes for metagenomic binning, comparative biology and taxonomic classification.</title>
        <authorList>
            <person name="Goeker M."/>
        </authorList>
    </citation>
    <scope>NUCLEOTIDE SEQUENCE [LARGE SCALE GENOMIC DNA]</scope>
    <source>
        <strain evidence="4 5">DSM 18048</strain>
    </source>
</reference>
<name>A0A318SP25_9DEIO</name>
<dbReference type="GO" id="GO:0005886">
    <property type="term" value="C:plasma membrane"/>
    <property type="evidence" value="ECO:0007669"/>
    <property type="project" value="TreeGrafter"/>
</dbReference>
<evidence type="ECO:0000256" key="1">
    <source>
        <dbReference type="SAM" id="Coils"/>
    </source>
</evidence>
<accession>A0A318SP25</accession>
<keyword evidence="3" id="KW-0812">Transmembrane</keyword>
<feature type="transmembrane region" description="Helical" evidence="3">
    <location>
        <begin position="684"/>
        <end position="704"/>
    </location>
</feature>
<comment type="caution">
    <text evidence="4">The sequence shown here is derived from an EMBL/GenBank/DDBJ whole genome shotgun (WGS) entry which is preliminary data.</text>
</comment>
<keyword evidence="3" id="KW-1133">Transmembrane helix</keyword>
<dbReference type="PRINTS" id="PR00702">
    <property type="entry name" value="ACRIFLAVINRP"/>
</dbReference>
<dbReference type="SUPFAM" id="SSF82714">
    <property type="entry name" value="Multidrug efflux transporter AcrB TolC docking domain, DN and DC subdomains"/>
    <property type="match status" value="2"/>
</dbReference>
<feature type="transmembrane region" description="Helical" evidence="3">
    <location>
        <begin position="504"/>
        <end position="522"/>
    </location>
</feature>
<keyword evidence="1" id="KW-0175">Coiled coil</keyword>
<keyword evidence="3" id="KW-0472">Membrane</keyword>
<dbReference type="AlphaFoldDB" id="A0A318SP25"/>
<feature type="compositionally biased region" description="Polar residues" evidence="2">
    <location>
        <begin position="390"/>
        <end position="399"/>
    </location>
</feature>
<gene>
    <name evidence="4" type="ORF">DES52_101487</name>
</gene>
<feature type="transmembrane region" description="Helical" evidence="3">
    <location>
        <begin position="1107"/>
        <end position="1128"/>
    </location>
</feature>
<feature type="transmembrane region" description="Helical" evidence="3">
    <location>
        <begin position="1010"/>
        <end position="1029"/>
    </location>
</feature>
<dbReference type="Gene3D" id="3.30.70.1440">
    <property type="entry name" value="Multidrug efflux transporter AcrB pore domain"/>
    <property type="match status" value="1"/>
</dbReference>
<dbReference type="Gene3D" id="1.20.1640.10">
    <property type="entry name" value="Multidrug efflux transporter AcrB transmembrane domain"/>
    <property type="match status" value="3"/>
</dbReference>
<dbReference type="PANTHER" id="PTHR32063:SF0">
    <property type="entry name" value="SWARMING MOTILITY PROTEIN SWRC"/>
    <property type="match status" value="1"/>
</dbReference>
<evidence type="ECO:0000256" key="2">
    <source>
        <dbReference type="SAM" id="MobiDB-lite"/>
    </source>
</evidence>
<sequence length="1188" mass="124145">MRGLIRFSLQNRAILILASLLLVIAGMLTARSLRQELLPNIDFPVVTVITPYPLASPEVVEAQVTRPIENVLSNLEGLDSYTSTSSDNVSVVVLQFDFGTDLRRAEADAQTAVNRVRASLPSGVGESTASAIRFGDAPVLQLAVTGDNLDLANVRRRADETLVPQLERVAGVSRIDLTGASDPEVRVTLKQDKLREYNLTFDGVAQALQAAPLSLPIGQVRQGSVNVPIRSEAAARSVADLAGIVVGAVPDPNAVARLEREARSQAETAARAQAEVAQAQQQALSQTARLAQQALQTAAQASARADAALQAAQQASRQAAAASGTQGQNRLPGVPEASASGASSSASSAASGAPDLAASGGTVGIPTAPSPNTSLPGTSGASPTIPRSPEGTTAPSIGASSFAAPFTRATSAEGGSVPLRPVLLSEVAEIGLRAQDASSLSRFDGRAALGLAVYKAQTANTLQVTEAVRGALGDAERASRLRVDVISDQGEPIRSGVEGLLKEGGFGALFAVLVVLVFLGNLRSTIVTAIAIPTSLLVGLIFLGAQGLSLNVLTLGGLTIAIGRLIDDAIVVVENIYHKLDSGLPPLRAAYEGTTEVASPITSSTVATVAVFLPLAFVGGIPGEFLRPLALAVAFSILSSLLVALTIVPLFSSLFLKASKKPPRPSLLERLYGPVIRWVTGHRALTLVSALALLIMSTLAVRGLPTTFIGGGQPNSVQVRASLPAGTTVETADAFARRLEGQVRGLEGVGSVLTSVGRAQGNFALAASGAGVPVNLTVLPSEGTDVEALRERVEAVTASFREQRVTVQAGDGGGFSNTLRVQVAADSLTDLQRATDLVFKRVRDLPQLENVRTNLQASKTELALEVNSRKAYEQGVLPFQATQAVQAALSGRVVTNLNIDDDDIGVRLRFPPGLYDTPRELRALEIRKIQGAETVPLSRFATIQERRVPSAITRENGRRNASVEADPATRDIGAANRALQTALADLQLPAGASWRLAGVTEQQNEAFSSLLFAIVAAVGLVYIVMVAAFQSVLTPLLLLFSIPFVAVGAFPLMKLTGTPIGLSTMFGFLLLVGIVVTNAIVLIDYVERLRERGSELSEAMIEGGKRRVRPIIMTALTTILALSPLALGVSESGAIVGQPLAITVIGGLASSTLLTLVVIPALYLTVEDLKRRLGIRTRTERQEAILAD</sequence>
<dbReference type="GO" id="GO:0042910">
    <property type="term" value="F:xenobiotic transmembrane transporter activity"/>
    <property type="evidence" value="ECO:0007669"/>
    <property type="project" value="TreeGrafter"/>
</dbReference>
<dbReference type="EMBL" id="QJSX01000001">
    <property type="protein sequence ID" value="PYE56682.1"/>
    <property type="molecule type" value="Genomic_DNA"/>
</dbReference>
<feature type="compositionally biased region" description="Polar residues" evidence="2">
    <location>
        <begin position="370"/>
        <end position="382"/>
    </location>
</feature>
<evidence type="ECO:0000313" key="4">
    <source>
        <dbReference type="EMBL" id="PYE56682.1"/>
    </source>
</evidence>
<proteinExistence type="predicted"/>
<feature type="transmembrane region" description="Helical" evidence="3">
    <location>
        <begin position="1065"/>
        <end position="1086"/>
    </location>
</feature>
<dbReference type="Proteomes" id="UP000248326">
    <property type="component" value="Unassembled WGS sequence"/>
</dbReference>
<evidence type="ECO:0000256" key="3">
    <source>
        <dbReference type="SAM" id="Phobius"/>
    </source>
</evidence>
<feature type="transmembrane region" description="Helical" evidence="3">
    <location>
        <begin position="629"/>
        <end position="656"/>
    </location>
</feature>
<evidence type="ECO:0000313" key="5">
    <source>
        <dbReference type="Proteomes" id="UP000248326"/>
    </source>
</evidence>
<dbReference type="Gene3D" id="3.30.2090.10">
    <property type="entry name" value="Multidrug efflux transporter AcrB TolC docking domain, DN and DC subdomains"/>
    <property type="match status" value="3"/>
</dbReference>
<feature type="compositionally biased region" description="Low complexity" evidence="2">
    <location>
        <begin position="337"/>
        <end position="360"/>
    </location>
</feature>
<dbReference type="Pfam" id="PF00873">
    <property type="entry name" value="ACR_tran"/>
    <property type="match status" value="2"/>
</dbReference>
<feature type="transmembrane region" description="Helical" evidence="3">
    <location>
        <begin position="529"/>
        <end position="549"/>
    </location>
</feature>
<dbReference type="SUPFAM" id="SSF82693">
    <property type="entry name" value="Multidrug efflux transporter AcrB pore domain, PN1, PN2, PC1 and PC2 subdomains"/>
    <property type="match status" value="2"/>
</dbReference>
<dbReference type="Gene3D" id="3.30.70.1320">
    <property type="entry name" value="Multidrug efflux transporter AcrB pore domain like"/>
    <property type="match status" value="2"/>
</dbReference>
<dbReference type="InterPro" id="IPR027463">
    <property type="entry name" value="AcrB_DN_DC_subdom"/>
</dbReference>